<feature type="transmembrane region" description="Helical" evidence="9">
    <location>
        <begin position="46"/>
        <end position="64"/>
    </location>
</feature>
<evidence type="ECO:0000256" key="5">
    <source>
        <dbReference type="ARBA" id="ARBA00022741"/>
    </source>
</evidence>
<feature type="transmembrane region" description="Helical" evidence="9">
    <location>
        <begin position="96"/>
        <end position="118"/>
    </location>
</feature>
<evidence type="ECO:0000256" key="1">
    <source>
        <dbReference type="ARBA" id="ARBA00000085"/>
    </source>
</evidence>
<dbReference type="GO" id="GO:0000155">
    <property type="term" value="F:phosphorelay sensor kinase activity"/>
    <property type="evidence" value="ECO:0007669"/>
    <property type="project" value="InterPro"/>
</dbReference>
<dbReference type="EC" id="2.7.13.3" evidence="2"/>
<comment type="catalytic activity">
    <reaction evidence="1">
        <text>ATP + protein L-histidine = ADP + protein N-phospho-L-histidine.</text>
        <dbReference type="EC" id="2.7.13.3"/>
    </reaction>
</comment>
<feature type="transmembrane region" description="Helical" evidence="9">
    <location>
        <begin position="130"/>
        <end position="150"/>
    </location>
</feature>
<feature type="transmembrane region" description="Helical" evidence="9">
    <location>
        <begin position="179"/>
        <end position="197"/>
    </location>
</feature>
<keyword evidence="5" id="KW-0547">Nucleotide-binding</keyword>
<dbReference type="GO" id="GO:0046983">
    <property type="term" value="F:protein dimerization activity"/>
    <property type="evidence" value="ECO:0007669"/>
    <property type="project" value="InterPro"/>
</dbReference>
<feature type="transmembrane region" description="Helical" evidence="9">
    <location>
        <begin position="246"/>
        <end position="266"/>
    </location>
</feature>
<keyword evidence="9" id="KW-0472">Membrane</keyword>
<evidence type="ECO:0000256" key="8">
    <source>
        <dbReference type="ARBA" id="ARBA00023012"/>
    </source>
</evidence>
<organism evidence="11 12">
    <name type="scientific">Streptomyces albiflavescens</name>
    <dbReference type="NCBI Taxonomy" id="1623582"/>
    <lineage>
        <taxon>Bacteria</taxon>
        <taxon>Bacillati</taxon>
        <taxon>Actinomycetota</taxon>
        <taxon>Actinomycetes</taxon>
        <taxon>Kitasatosporales</taxon>
        <taxon>Streptomycetaceae</taxon>
        <taxon>Streptomyces</taxon>
    </lineage>
</organism>
<feature type="transmembrane region" description="Helical" evidence="9">
    <location>
        <begin position="209"/>
        <end position="226"/>
    </location>
</feature>
<evidence type="ECO:0000313" key="12">
    <source>
        <dbReference type="Proteomes" id="UP000600365"/>
    </source>
</evidence>
<evidence type="ECO:0000256" key="6">
    <source>
        <dbReference type="ARBA" id="ARBA00022777"/>
    </source>
</evidence>
<protein>
    <recommendedName>
        <fullName evidence="2">histidine kinase</fullName>
        <ecNumber evidence="2">2.7.13.3</ecNumber>
    </recommendedName>
</protein>
<dbReference type="EMBL" id="BMMM01000001">
    <property type="protein sequence ID" value="GGN51131.1"/>
    <property type="molecule type" value="Genomic_DNA"/>
</dbReference>
<evidence type="ECO:0000256" key="9">
    <source>
        <dbReference type="SAM" id="Phobius"/>
    </source>
</evidence>
<dbReference type="InterPro" id="IPR011712">
    <property type="entry name" value="Sig_transdc_His_kin_sub3_dim/P"/>
</dbReference>
<keyword evidence="3" id="KW-0597">Phosphoprotein</keyword>
<dbReference type="InterPro" id="IPR036890">
    <property type="entry name" value="HATPase_C_sf"/>
</dbReference>
<keyword evidence="4" id="KW-0808">Transferase</keyword>
<name>A0A917XRV8_9ACTN</name>
<feature type="transmembrane region" description="Helical" evidence="9">
    <location>
        <begin position="71"/>
        <end position="90"/>
    </location>
</feature>
<dbReference type="Gene3D" id="1.20.5.1930">
    <property type="match status" value="1"/>
</dbReference>
<dbReference type="RefSeq" id="WP_189184259.1">
    <property type="nucleotide sequence ID" value="NZ_BMMM01000001.1"/>
</dbReference>
<keyword evidence="7" id="KW-0067">ATP-binding</keyword>
<keyword evidence="9" id="KW-1133">Transmembrane helix</keyword>
<evidence type="ECO:0000259" key="10">
    <source>
        <dbReference type="Pfam" id="PF07730"/>
    </source>
</evidence>
<dbReference type="InterPro" id="IPR050482">
    <property type="entry name" value="Sensor_HK_TwoCompSys"/>
</dbReference>
<sequence length="576" mass="59967">MRMRVRARVLAWWAVLLAGLGLGLVTMRIATEAPGYGLADGGLPVGAELLAGCGLMLAGLFSVARRPRASFGPLLVAAGFAWFLVEWNSAGVSSSVVFTVGLALYAACPPLVGHALLVYPDRRLPGVDRVVAGVGYLTTVGALGVLPALVFGPATQGCSACAANLLMVVDGPFTPVNRVGVWLAGAGVALLALWCGGRLVQASAVLRRRVVPVVVPGLVYLGLVVADDVHALGRGFVSNDPLDRGLWLGQAAALVAVAAGTCWEWLRAQRTRTRLARLVIEAGGTPRAGGLVGVLAELLGDPSLAVLYPVSDGRQVDADGRAVAVDTGREVTRLVRRGAVVASLVHRPRLLEGLGIADDIARTVRLALDNERLRAETRAQLADLRESRARIVALRDAERRRLERDLHDGAQQRLVALALAIRLATLRADDQDLADRLTRAESEVQAALADLRTLAHGLYPAALAEEGLDAALGVLAEGAAIPVTVATAATGRCVPAVELAGYLVVATAVGHSACRRADVRVDGADGRLVVEVETDAGPPGELGRVQDRVGALDGRLTLAGTPDGGTLIRVELPCAS</sequence>
<dbReference type="GO" id="GO:0016020">
    <property type="term" value="C:membrane"/>
    <property type="evidence" value="ECO:0007669"/>
    <property type="project" value="InterPro"/>
</dbReference>
<dbReference type="Gene3D" id="3.30.565.10">
    <property type="entry name" value="Histidine kinase-like ATPase, C-terminal domain"/>
    <property type="match status" value="1"/>
</dbReference>
<dbReference type="Pfam" id="PF07730">
    <property type="entry name" value="HisKA_3"/>
    <property type="match status" value="1"/>
</dbReference>
<gene>
    <name evidence="11" type="ORF">GCM10011579_006600</name>
</gene>
<reference evidence="11 12" key="1">
    <citation type="journal article" date="2014" name="Int. J. Syst. Evol. Microbiol.">
        <title>Complete genome sequence of Corynebacterium casei LMG S-19264T (=DSM 44701T), isolated from a smear-ripened cheese.</title>
        <authorList>
            <consortium name="US DOE Joint Genome Institute (JGI-PGF)"/>
            <person name="Walter F."/>
            <person name="Albersmeier A."/>
            <person name="Kalinowski J."/>
            <person name="Ruckert C."/>
        </authorList>
    </citation>
    <scope>NUCLEOTIDE SEQUENCE [LARGE SCALE GENOMIC DNA]</scope>
    <source>
        <strain evidence="11 12">CGMCC 4.7111</strain>
    </source>
</reference>
<accession>A0A917XRV8</accession>
<evidence type="ECO:0000256" key="4">
    <source>
        <dbReference type="ARBA" id="ARBA00022679"/>
    </source>
</evidence>
<evidence type="ECO:0000313" key="11">
    <source>
        <dbReference type="EMBL" id="GGN51131.1"/>
    </source>
</evidence>
<dbReference type="Proteomes" id="UP000600365">
    <property type="component" value="Unassembled WGS sequence"/>
</dbReference>
<dbReference type="PANTHER" id="PTHR24421">
    <property type="entry name" value="NITRATE/NITRITE SENSOR PROTEIN NARX-RELATED"/>
    <property type="match status" value="1"/>
</dbReference>
<keyword evidence="12" id="KW-1185">Reference proteome</keyword>
<evidence type="ECO:0000256" key="2">
    <source>
        <dbReference type="ARBA" id="ARBA00012438"/>
    </source>
</evidence>
<comment type="caution">
    <text evidence="11">The sequence shown here is derived from an EMBL/GenBank/DDBJ whole genome shotgun (WGS) entry which is preliminary data.</text>
</comment>
<evidence type="ECO:0000256" key="7">
    <source>
        <dbReference type="ARBA" id="ARBA00022840"/>
    </source>
</evidence>
<keyword evidence="9" id="KW-0812">Transmembrane</keyword>
<evidence type="ECO:0000256" key="3">
    <source>
        <dbReference type="ARBA" id="ARBA00022553"/>
    </source>
</evidence>
<proteinExistence type="predicted"/>
<dbReference type="AlphaFoldDB" id="A0A917XRV8"/>
<dbReference type="PANTHER" id="PTHR24421:SF10">
    <property type="entry name" value="NITRATE_NITRITE SENSOR PROTEIN NARQ"/>
    <property type="match status" value="1"/>
</dbReference>
<keyword evidence="6" id="KW-0418">Kinase</keyword>
<dbReference type="GO" id="GO:0005524">
    <property type="term" value="F:ATP binding"/>
    <property type="evidence" value="ECO:0007669"/>
    <property type="project" value="UniProtKB-KW"/>
</dbReference>
<keyword evidence="8" id="KW-0902">Two-component regulatory system</keyword>
<feature type="domain" description="Signal transduction histidine kinase subgroup 3 dimerisation and phosphoacceptor" evidence="10">
    <location>
        <begin position="398"/>
        <end position="463"/>
    </location>
</feature>